<organism evidence="2 3">
    <name type="scientific">Natronorubrum sediminis</name>
    <dbReference type="NCBI Taxonomy" id="640943"/>
    <lineage>
        <taxon>Archaea</taxon>
        <taxon>Methanobacteriati</taxon>
        <taxon>Methanobacteriota</taxon>
        <taxon>Stenosarchaea group</taxon>
        <taxon>Halobacteria</taxon>
        <taxon>Halobacteriales</taxon>
        <taxon>Natrialbaceae</taxon>
        <taxon>Natronorubrum</taxon>
    </lineage>
</organism>
<reference evidence="3" key="1">
    <citation type="submission" date="2016-10" db="EMBL/GenBank/DDBJ databases">
        <authorList>
            <person name="Varghese N."/>
            <person name="Submissions S."/>
        </authorList>
    </citation>
    <scope>NUCLEOTIDE SEQUENCE [LARGE SCALE GENOMIC DNA]</scope>
    <source>
        <strain evidence="3">CGMCC 1.8981</strain>
    </source>
</reference>
<dbReference type="AlphaFoldDB" id="A0A1H6FTZ6"/>
<evidence type="ECO:0000313" key="2">
    <source>
        <dbReference type="EMBL" id="SEH14267.1"/>
    </source>
</evidence>
<feature type="region of interest" description="Disordered" evidence="1">
    <location>
        <begin position="95"/>
        <end position="122"/>
    </location>
</feature>
<gene>
    <name evidence="2" type="ORF">SAMN04487967_1523</name>
</gene>
<evidence type="ECO:0000313" key="3">
    <source>
        <dbReference type="Proteomes" id="UP000199112"/>
    </source>
</evidence>
<accession>A0A1H6FTZ6</accession>
<dbReference type="RefSeq" id="WP_090506497.1">
    <property type="nucleotide sequence ID" value="NZ_FNWL01000002.1"/>
</dbReference>
<dbReference type="EMBL" id="FNWL01000002">
    <property type="protein sequence ID" value="SEH14267.1"/>
    <property type="molecule type" value="Genomic_DNA"/>
</dbReference>
<keyword evidence="3" id="KW-1185">Reference proteome</keyword>
<sequence>MPTTEEQDETLSEIVVREAVGMGMDSPLRDSILEAVEDAEGKTGSDRNLPLAGALFGVGSALGFLAGRRSHELEVESLEDIDEPDIIQNALEETRASDEGMMGGEEGTMGETETEGEDGGGSSKIGRLLLAIGLVAGIAILRQRLSSDEKEEWEPIEEFEPATSDEDDEDTEDESENDTMEAQAESSDDETEE</sequence>
<evidence type="ECO:0008006" key="4">
    <source>
        <dbReference type="Google" id="ProtNLM"/>
    </source>
</evidence>
<protein>
    <recommendedName>
        <fullName evidence="4">MYXO-CTERM domain-containing protein</fullName>
    </recommendedName>
</protein>
<dbReference type="Proteomes" id="UP000199112">
    <property type="component" value="Unassembled WGS sequence"/>
</dbReference>
<feature type="region of interest" description="Disordered" evidence="1">
    <location>
        <begin position="144"/>
        <end position="193"/>
    </location>
</feature>
<evidence type="ECO:0000256" key="1">
    <source>
        <dbReference type="SAM" id="MobiDB-lite"/>
    </source>
</evidence>
<dbReference type="OrthoDB" id="206502at2157"/>
<proteinExistence type="predicted"/>
<feature type="compositionally biased region" description="Acidic residues" evidence="1">
    <location>
        <begin position="149"/>
        <end position="179"/>
    </location>
</feature>
<name>A0A1H6FTZ6_9EURY</name>